<evidence type="ECO:0000313" key="8">
    <source>
        <dbReference type="Proteomes" id="UP000265703"/>
    </source>
</evidence>
<dbReference type="GO" id="GO:0009378">
    <property type="term" value="F:four-way junction helicase activity"/>
    <property type="evidence" value="ECO:0007669"/>
    <property type="project" value="TreeGrafter"/>
</dbReference>
<dbReference type="InterPro" id="IPR027417">
    <property type="entry name" value="P-loop_NTPase"/>
</dbReference>
<keyword evidence="3" id="KW-0413">Isomerase</keyword>
<organism evidence="7 8">
    <name type="scientific">Glomus cerebriforme</name>
    <dbReference type="NCBI Taxonomy" id="658196"/>
    <lineage>
        <taxon>Eukaryota</taxon>
        <taxon>Fungi</taxon>
        <taxon>Fungi incertae sedis</taxon>
        <taxon>Mucoromycota</taxon>
        <taxon>Glomeromycotina</taxon>
        <taxon>Glomeromycetes</taxon>
        <taxon>Glomerales</taxon>
        <taxon>Glomeraceae</taxon>
        <taxon>Glomus</taxon>
    </lineage>
</organism>
<comment type="caution">
    <text evidence="7">The sequence shown here is derived from an EMBL/GenBank/DDBJ whole genome shotgun (WGS) entry which is preliminary data.</text>
</comment>
<comment type="similarity">
    <text evidence="1">Belongs to the helicase family. RecQ subfamily.</text>
</comment>
<evidence type="ECO:0000256" key="3">
    <source>
        <dbReference type="ARBA" id="ARBA00023235"/>
    </source>
</evidence>
<keyword evidence="2" id="KW-0238">DNA-binding</keyword>
<keyword evidence="8" id="KW-1185">Reference proteome</keyword>
<protein>
    <recommendedName>
        <fullName evidence="5">DNA 3'-5' helicase</fullName>
        <ecNumber evidence="5">5.6.2.4</ecNumber>
    </recommendedName>
</protein>
<dbReference type="OrthoDB" id="2426001at2759"/>
<name>A0A397SQZ5_9GLOM</name>
<evidence type="ECO:0000256" key="1">
    <source>
        <dbReference type="ARBA" id="ARBA00005446"/>
    </source>
</evidence>
<evidence type="ECO:0000259" key="6">
    <source>
        <dbReference type="PROSITE" id="PS51192"/>
    </source>
</evidence>
<dbReference type="GO" id="GO:0005737">
    <property type="term" value="C:cytoplasm"/>
    <property type="evidence" value="ECO:0007669"/>
    <property type="project" value="TreeGrafter"/>
</dbReference>
<dbReference type="GO" id="GO:0005524">
    <property type="term" value="F:ATP binding"/>
    <property type="evidence" value="ECO:0007669"/>
    <property type="project" value="InterPro"/>
</dbReference>
<dbReference type="PROSITE" id="PS51192">
    <property type="entry name" value="HELICASE_ATP_BIND_1"/>
    <property type="match status" value="1"/>
</dbReference>
<dbReference type="GO" id="GO:0000724">
    <property type="term" value="P:double-strand break repair via homologous recombination"/>
    <property type="evidence" value="ECO:0007669"/>
    <property type="project" value="TreeGrafter"/>
</dbReference>
<dbReference type="Pfam" id="PF00270">
    <property type="entry name" value="DEAD"/>
    <property type="match status" value="1"/>
</dbReference>
<evidence type="ECO:0000256" key="5">
    <source>
        <dbReference type="ARBA" id="ARBA00034808"/>
    </source>
</evidence>
<dbReference type="GO" id="GO:0003677">
    <property type="term" value="F:DNA binding"/>
    <property type="evidence" value="ECO:0007669"/>
    <property type="project" value="UniProtKB-KW"/>
</dbReference>
<dbReference type="InterPro" id="IPR011545">
    <property type="entry name" value="DEAD/DEAH_box_helicase_dom"/>
</dbReference>
<dbReference type="EMBL" id="QKYT01000449">
    <property type="protein sequence ID" value="RIA85084.1"/>
    <property type="molecule type" value="Genomic_DNA"/>
</dbReference>
<proteinExistence type="inferred from homology"/>
<dbReference type="Gene3D" id="3.40.50.300">
    <property type="entry name" value="P-loop containing nucleotide triphosphate hydrolases"/>
    <property type="match status" value="1"/>
</dbReference>
<dbReference type="AlphaFoldDB" id="A0A397SQZ5"/>
<dbReference type="GO" id="GO:0043138">
    <property type="term" value="F:3'-5' DNA helicase activity"/>
    <property type="evidence" value="ECO:0007669"/>
    <property type="project" value="UniProtKB-EC"/>
</dbReference>
<dbReference type="InterPro" id="IPR014001">
    <property type="entry name" value="Helicase_ATP-bd"/>
</dbReference>
<accession>A0A397SQZ5</accession>
<dbReference type="PANTHER" id="PTHR13710">
    <property type="entry name" value="DNA HELICASE RECQ FAMILY MEMBER"/>
    <property type="match status" value="1"/>
</dbReference>
<dbReference type="Proteomes" id="UP000265703">
    <property type="component" value="Unassembled WGS sequence"/>
</dbReference>
<dbReference type="GO" id="GO:0005694">
    <property type="term" value="C:chromosome"/>
    <property type="evidence" value="ECO:0007669"/>
    <property type="project" value="TreeGrafter"/>
</dbReference>
<evidence type="ECO:0000313" key="7">
    <source>
        <dbReference type="EMBL" id="RIA85084.1"/>
    </source>
</evidence>
<dbReference type="STRING" id="658196.A0A397SQZ5"/>
<reference evidence="7 8" key="1">
    <citation type="submission" date="2018-06" db="EMBL/GenBank/DDBJ databases">
        <title>Comparative genomics reveals the genomic features of Rhizophagus irregularis, R. cerebriforme, R. diaphanum and Gigaspora rosea, and their symbiotic lifestyle signature.</title>
        <authorList>
            <person name="Morin E."/>
            <person name="San Clemente H."/>
            <person name="Chen E.C.H."/>
            <person name="De La Providencia I."/>
            <person name="Hainaut M."/>
            <person name="Kuo A."/>
            <person name="Kohler A."/>
            <person name="Murat C."/>
            <person name="Tang N."/>
            <person name="Roy S."/>
            <person name="Loubradou J."/>
            <person name="Henrissat B."/>
            <person name="Grigoriev I.V."/>
            <person name="Corradi N."/>
            <person name="Roux C."/>
            <person name="Martin F.M."/>
        </authorList>
    </citation>
    <scope>NUCLEOTIDE SEQUENCE [LARGE SCALE GENOMIC DNA]</scope>
    <source>
        <strain evidence="7 8">DAOM 227022</strain>
    </source>
</reference>
<feature type="domain" description="Helicase ATP-binding" evidence="6">
    <location>
        <begin position="309"/>
        <end position="451"/>
    </location>
</feature>
<gene>
    <name evidence="7" type="ORF">C1645_831335</name>
</gene>
<evidence type="ECO:0000256" key="4">
    <source>
        <dbReference type="ARBA" id="ARBA00034617"/>
    </source>
</evidence>
<evidence type="ECO:0000256" key="2">
    <source>
        <dbReference type="ARBA" id="ARBA00023125"/>
    </source>
</evidence>
<dbReference type="PANTHER" id="PTHR13710:SF105">
    <property type="entry name" value="ATP-DEPENDENT DNA HELICASE Q1"/>
    <property type="match status" value="1"/>
</dbReference>
<comment type="catalytic activity">
    <reaction evidence="4">
        <text>Couples ATP hydrolysis with the unwinding of duplex DNA by translocating in the 3'-5' direction.</text>
        <dbReference type="EC" id="5.6.2.4"/>
    </reaction>
</comment>
<dbReference type="SUPFAM" id="SSF52540">
    <property type="entry name" value="P-loop containing nucleoside triphosphate hydrolases"/>
    <property type="match status" value="1"/>
</dbReference>
<dbReference type="EC" id="5.6.2.4" evidence="5"/>
<sequence length="461" mass="53002">MYKPIIESTKQSSKTILLEILDHLKNIYLPGQEKVLSIGFNCSWSYSHNTHQASDKFLYLENLPGYNYQPVIAFHTIENSRSVKYNDSSKIVHKGNFDRTFRQMEHAILLALLNDIIPILEETDFTIHICVDGNLETNRTLACISAVSRIFADLKYISKNIRKNLMKKQYLCWHPFEQHIMSICWNDICWMKNNPELQLQGSTLKNYTQTEIDNFRNVIIPIFCIPFGQELVTTLHTSHNEIFNRKILKYLDNTWHALAVIDQNDGLDTIISSIIATRIDFSYSDACNILKFVQKKSQQELVSYKTEAINAYLNGNDTFVFMKTDGGKTLCYALSAICSKSLIIVFSPLKALMEDQKRELIKVGIPCVILYVNLIQGTNIQEKIFEEIACGLIKILFVIPEKLVSNGGFCRFISQLYKQKKKLAPIMLLTAMCTRLEVDEILINLIIEEDKFSLIHNSTSH</sequence>